<feature type="domain" description="NAD(P)-binding" evidence="7">
    <location>
        <begin position="96"/>
        <end position="147"/>
    </location>
</feature>
<dbReference type="InterPro" id="IPR036291">
    <property type="entry name" value="NAD(P)-bd_dom_sf"/>
</dbReference>
<proteinExistence type="predicted"/>
<comment type="catalytic activity">
    <reaction evidence="1">
        <text>UDP-alpha-D-glucose = UDP-alpha-D-galactose</text>
        <dbReference type="Rhea" id="RHEA:22168"/>
        <dbReference type="ChEBI" id="CHEBI:58885"/>
        <dbReference type="ChEBI" id="CHEBI:66914"/>
        <dbReference type="EC" id="5.1.3.2"/>
    </reaction>
</comment>
<dbReference type="OrthoDB" id="1658637at2759"/>
<evidence type="ECO:0000256" key="3">
    <source>
        <dbReference type="ARBA" id="ARBA00004947"/>
    </source>
</evidence>
<dbReference type="GO" id="GO:0005829">
    <property type="term" value="C:cytosol"/>
    <property type="evidence" value="ECO:0007669"/>
    <property type="project" value="TreeGrafter"/>
</dbReference>
<dbReference type="Proteomes" id="UP000594638">
    <property type="component" value="Unassembled WGS sequence"/>
</dbReference>
<protein>
    <recommendedName>
        <fullName evidence="4">UDP-glucose 4-epimerase</fullName>
        <ecNumber evidence="4">5.1.3.2</ecNumber>
    </recommendedName>
</protein>
<dbReference type="Pfam" id="PF16363">
    <property type="entry name" value="GDP_Man_Dehyd"/>
    <property type="match status" value="1"/>
</dbReference>
<keyword evidence="5" id="KW-0520">NAD</keyword>
<dbReference type="Gene3D" id="3.90.25.10">
    <property type="entry name" value="UDP-galactose 4-epimerase, domain 1"/>
    <property type="match status" value="1"/>
</dbReference>
<name>A0A8S0PRN2_OLEEU</name>
<dbReference type="PANTHER" id="PTHR43725">
    <property type="entry name" value="UDP-GLUCOSE 4-EPIMERASE"/>
    <property type="match status" value="1"/>
</dbReference>
<dbReference type="InterPro" id="IPR016040">
    <property type="entry name" value="NAD(P)-bd_dom"/>
</dbReference>
<keyword evidence="6" id="KW-0413">Isomerase</keyword>
<sequence length="253" mass="29281">MGIRRWLSTIWAILRKLPSTEFENSLVNMAPTSVFTRWIFEISQHLTSFLLLKRKFLWHHSDYLLEPQRIIFKMGGKDLMIMGDDFLYITFFAANFTQPRFDAVIHFAELKAVGESVQKPLIYYNNNQIDTISLLEVMAAHRCKKVRDYIHVVDLADGHIAALSKLSDPSVGCEVYNLGTGKGMSVLEMVAAFEKASGKVDVQVMLRLYMPQRKNAERELKWKAKYGIDEMCRDQWNWASKNLYGYEPSQPTK</sequence>
<gene>
    <name evidence="8" type="ORF">OLEA9_A015715</name>
</gene>
<dbReference type="PANTHER" id="PTHR43725:SF47">
    <property type="entry name" value="UDP-GLUCOSE 4-EPIMERASE"/>
    <property type="match status" value="1"/>
</dbReference>
<evidence type="ECO:0000256" key="2">
    <source>
        <dbReference type="ARBA" id="ARBA00001911"/>
    </source>
</evidence>
<dbReference type="AlphaFoldDB" id="A0A8S0PRN2"/>
<dbReference type="GO" id="GO:0003978">
    <property type="term" value="F:UDP-glucose 4-epimerase activity"/>
    <property type="evidence" value="ECO:0007669"/>
    <property type="project" value="UniProtKB-EC"/>
</dbReference>
<reference evidence="8 9" key="1">
    <citation type="submission" date="2019-12" db="EMBL/GenBank/DDBJ databases">
        <authorList>
            <person name="Alioto T."/>
            <person name="Alioto T."/>
            <person name="Gomez Garrido J."/>
        </authorList>
    </citation>
    <scope>NUCLEOTIDE SEQUENCE [LARGE SCALE GENOMIC DNA]</scope>
</reference>
<evidence type="ECO:0000313" key="9">
    <source>
        <dbReference type="Proteomes" id="UP000594638"/>
    </source>
</evidence>
<evidence type="ECO:0000256" key="4">
    <source>
        <dbReference type="ARBA" id="ARBA00013189"/>
    </source>
</evidence>
<evidence type="ECO:0000313" key="8">
    <source>
        <dbReference type="EMBL" id="CAA2956667.1"/>
    </source>
</evidence>
<comment type="cofactor">
    <cofactor evidence="2">
        <name>NAD(+)</name>
        <dbReference type="ChEBI" id="CHEBI:57540"/>
    </cofactor>
</comment>
<evidence type="ECO:0000259" key="7">
    <source>
        <dbReference type="Pfam" id="PF16363"/>
    </source>
</evidence>
<comment type="pathway">
    <text evidence="3">Carbohydrate metabolism; galactose metabolism.</text>
</comment>
<accession>A0A8S0PRN2</accession>
<organism evidence="8 9">
    <name type="scientific">Olea europaea subsp. europaea</name>
    <dbReference type="NCBI Taxonomy" id="158383"/>
    <lineage>
        <taxon>Eukaryota</taxon>
        <taxon>Viridiplantae</taxon>
        <taxon>Streptophyta</taxon>
        <taxon>Embryophyta</taxon>
        <taxon>Tracheophyta</taxon>
        <taxon>Spermatophyta</taxon>
        <taxon>Magnoliopsida</taxon>
        <taxon>eudicotyledons</taxon>
        <taxon>Gunneridae</taxon>
        <taxon>Pentapetalae</taxon>
        <taxon>asterids</taxon>
        <taxon>lamiids</taxon>
        <taxon>Lamiales</taxon>
        <taxon>Oleaceae</taxon>
        <taxon>Oleeae</taxon>
        <taxon>Olea</taxon>
    </lineage>
</organism>
<evidence type="ECO:0000256" key="1">
    <source>
        <dbReference type="ARBA" id="ARBA00000083"/>
    </source>
</evidence>
<dbReference type="SUPFAM" id="SSF51735">
    <property type="entry name" value="NAD(P)-binding Rossmann-fold domains"/>
    <property type="match status" value="1"/>
</dbReference>
<dbReference type="EMBL" id="CACTIH010000194">
    <property type="protein sequence ID" value="CAA2956667.1"/>
    <property type="molecule type" value="Genomic_DNA"/>
</dbReference>
<evidence type="ECO:0000256" key="6">
    <source>
        <dbReference type="ARBA" id="ARBA00023235"/>
    </source>
</evidence>
<comment type="caution">
    <text evidence="8">The sequence shown here is derived from an EMBL/GenBank/DDBJ whole genome shotgun (WGS) entry which is preliminary data.</text>
</comment>
<dbReference type="Gene3D" id="3.40.50.720">
    <property type="entry name" value="NAD(P)-binding Rossmann-like Domain"/>
    <property type="match status" value="2"/>
</dbReference>
<evidence type="ECO:0000256" key="5">
    <source>
        <dbReference type="ARBA" id="ARBA00023027"/>
    </source>
</evidence>
<dbReference type="EC" id="5.1.3.2" evidence="4"/>
<dbReference type="GO" id="GO:0005996">
    <property type="term" value="P:monosaccharide metabolic process"/>
    <property type="evidence" value="ECO:0007669"/>
    <property type="project" value="TreeGrafter"/>
</dbReference>
<dbReference type="Gramene" id="OE9A015715T1">
    <property type="protein sequence ID" value="OE9A015715C1"/>
    <property type="gene ID" value="OE9A015715"/>
</dbReference>
<keyword evidence="9" id="KW-1185">Reference proteome</keyword>